<dbReference type="InterPro" id="IPR005123">
    <property type="entry name" value="Oxoglu/Fe-dep_dioxygenase_dom"/>
</dbReference>
<dbReference type="InterPro" id="IPR044861">
    <property type="entry name" value="IPNS-like_FE2OG_OXY"/>
</dbReference>
<dbReference type="PANTHER" id="PTHR10404">
    <property type="entry name" value="N-ACETYLATED-ALPHA-LINKED ACIDIC DIPEPTIDASE"/>
    <property type="match status" value="1"/>
</dbReference>
<evidence type="ECO:0000313" key="4">
    <source>
        <dbReference type="EMBL" id="KAF7677901.1"/>
    </source>
</evidence>
<comment type="caution">
    <text evidence="4">The sequence shown here is derived from an EMBL/GenBank/DDBJ whole genome shotgun (WGS) entry which is preliminary data.</text>
</comment>
<dbReference type="Gene3D" id="3.40.630.10">
    <property type="entry name" value="Zn peptidases"/>
    <property type="match status" value="1"/>
</dbReference>
<organism evidence="4 5">
    <name type="scientific">Alternaria burnsii</name>
    <dbReference type="NCBI Taxonomy" id="1187904"/>
    <lineage>
        <taxon>Eukaryota</taxon>
        <taxon>Fungi</taxon>
        <taxon>Dikarya</taxon>
        <taxon>Ascomycota</taxon>
        <taxon>Pezizomycotina</taxon>
        <taxon>Dothideomycetes</taxon>
        <taxon>Pleosporomycetidae</taxon>
        <taxon>Pleosporales</taxon>
        <taxon>Pleosporineae</taxon>
        <taxon>Pleosporaceae</taxon>
        <taxon>Alternaria</taxon>
        <taxon>Alternaria sect. Alternaria</taxon>
    </lineage>
</organism>
<dbReference type="EMBL" id="JAAABM010000005">
    <property type="protein sequence ID" value="KAF7677901.1"/>
    <property type="molecule type" value="Genomic_DNA"/>
</dbReference>
<dbReference type="RefSeq" id="XP_038788079.1">
    <property type="nucleotide sequence ID" value="XM_038929807.1"/>
</dbReference>
<dbReference type="AlphaFoldDB" id="A0A8H7B5L6"/>
<name>A0A8H7B5L6_9PLEO</name>
<dbReference type="InterPro" id="IPR036757">
    <property type="entry name" value="TFR-like_dimer_dom_sf"/>
</dbReference>
<dbReference type="FunFam" id="3.50.30.30:FF:000008">
    <property type="entry name" value="Glutamate carboxypeptidase 2"/>
    <property type="match status" value="1"/>
</dbReference>
<dbReference type="Pfam" id="PF04253">
    <property type="entry name" value="TFR_dimer"/>
    <property type="match status" value="1"/>
</dbReference>
<dbReference type="InterPro" id="IPR027443">
    <property type="entry name" value="IPNS-like_sf"/>
</dbReference>
<comment type="similarity">
    <text evidence="1">Belongs to the peptidase M28 family. M28B subfamily.</text>
</comment>
<dbReference type="SUPFAM" id="SSF51197">
    <property type="entry name" value="Clavaminate synthase-like"/>
    <property type="match status" value="1"/>
</dbReference>
<dbReference type="GO" id="GO:0044283">
    <property type="term" value="P:small molecule biosynthetic process"/>
    <property type="evidence" value="ECO:0007669"/>
    <property type="project" value="UniProtKB-ARBA"/>
</dbReference>
<dbReference type="Pfam" id="PF14226">
    <property type="entry name" value="DIOX_N"/>
    <property type="match status" value="1"/>
</dbReference>
<dbReference type="Pfam" id="PF04389">
    <property type="entry name" value="Peptidase_M28"/>
    <property type="match status" value="1"/>
</dbReference>
<dbReference type="InterPro" id="IPR046450">
    <property type="entry name" value="PA_dom_sf"/>
</dbReference>
<dbReference type="InterPro" id="IPR003137">
    <property type="entry name" value="PA_domain"/>
</dbReference>
<dbReference type="SUPFAM" id="SSF53187">
    <property type="entry name" value="Zn-dependent exopeptidases"/>
    <property type="match status" value="1"/>
</dbReference>
<dbReference type="FunFam" id="3.40.630.10:FF:000101">
    <property type="entry name" value="N-acetylated alpha-linked acidic dipeptidase like 1"/>
    <property type="match status" value="1"/>
</dbReference>
<gene>
    <name evidence="4" type="ORF">GT037_004760</name>
</gene>
<dbReference type="PROSITE" id="PS51471">
    <property type="entry name" value="FE2OG_OXY"/>
    <property type="match status" value="1"/>
</dbReference>
<proteinExistence type="inferred from homology"/>
<dbReference type="Gene3D" id="2.60.120.330">
    <property type="entry name" value="B-lactam Antibiotic, Isopenicillin N Synthase, Chain"/>
    <property type="match status" value="1"/>
</dbReference>
<evidence type="ECO:0000256" key="1">
    <source>
        <dbReference type="ARBA" id="ARBA00005634"/>
    </source>
</evidence>
<dbReference type="InterPro" id="IPR026992">
    <property type="entry name" value="DIOX_N"/>
</dbReference>
<dbReference type="InterPro" id="IPR007365">
    <property type="entry name" value="TFR-like_dimer_dom"/>
</dbReference>
<protein>
    <recommendedName>
        <fullName evidence="3">Fe2OG dioxygenase domain-containing protein</fullName>
    </recommendedName>
</protein>
<evidence type="ECO:0000256" key="2">
    <source>
        <dbReference type="SAM" id="MobiDB-lite"/>
    </source>
</evidence>
<dbReference type="InterPro" id="IPR007484">
    <property type="entry name" value="Peptidase_M28"/>
</dbReference>
<dbReference type="CDD" id="cd02121">
    <property type="entry name" value="PA_GCPII_like"/>
    <property type="match status" value="1"/>
</dbReference>
<dbReference type="Proteomes" id="UP000596902">
    <property type="component" value="Unassembled WGS sequence"/>
</dbReference>
<feature type="compositionally biased region" description="Low complexity" evidence="2">
    <location>
        <begin position="553"/>
        <end position="563"/>
    </location>
</feature>
<dbReference type="Gene3D" id="1.20.930.40">
    <property type="entry name" value="Transferrin receptor-like, dimerisation domain"/>
    <property type="match status" value="1"/>
</dbReference>
<dbReference type="InterPro" id="IPR039373">
    <property type="entry name" value="Peptidase_M28B"/>
</dbReference>
<reference evidence="4" key="1">
    <citation type="submission" date="2020-01" db="EMBL/GenBank/DDBJ databases">
        <authorList>
            <person name="Feng Z.H.Z."/>
        </authorList>
    </citation>
    <scope>NUCLEOTIDE SEQUENCE</scope>
    <source>
        <strain evidence="4">CBS107.38</strain>
    </source>
</reference>
<sequence>MAPVTEVPRKVEWNGKQVPVYPMETIDFSAILSQEPAELEKLLQCCKEQGFFYLDLNNVDGRRFIDDHQELLKLMHRFFESPVEVKNEYGLIAPHLGYEPVGSRNGVLEDTRDGYEMVKVSRDEIQRESPHIPRNIKNSGDLKILENAISGNNIMGKAILAALSTAFGLTGAARFENLHRNHRPSTSTLSMMHYIPSNPAKDGNVGHQKHTDISSLTVLFTEQWGLQIRPPGSKEFGFVEPKKGQAIINVGDSLRFASGHTFQSCIHRVVPYNYSEHRYSVAYFLRAEDETMFQDSEGRFVTARTWHDEKFLAFLASPADQAAAPSSMLLGGMQEDETDVYSLPQPKPVAADAAKSSTFEVTTVEIGLAAHRRNLAGEGETVPKWTSERWNEYSFETRLDSYHVYLDYPVHRSLSLDHGNGSTYHATLEEEILEEDGTTGDADRVPAFHGYSGSGDASAEYIYVGRASQEDFKRLLALNITLEGKIALAKYGGPFRGLKVKNAQTFGMIGAVIFTDPGDDRNMTAGNYATYPDGPARNPTSIQKGSVMDLSTYPGDPTTPGYPSKEGVSRKEKKTVPKIPSLPISWLEAKPLLAALNGHGVDATTVNRLNWVGAIDGVDYSTGPSKAVLSISNIMRGETKWIHNAIGILNGTNEDEVVIVGNHHDSWMIGGAADPHSGSAILVELAKAIGTLLKTGWKPKRTIVLCSWDAEEYGLVGSTEWVEEYIPWLTSSVVSYLNIDVGIAGTIPDFSATPDLHALTTSTARKIIWPHGKNRTLYDIWEEKTGEIDTLGAQSDYTAFVHRAGVSAIDMGTTRAPLDPIYHTHSNFDSFHWMTKFVDPGFVMHTAIGKFLALMLYRLVDDEIVPLEPANYGVEMRAWLKGLDGVIKDSNTKVNLDLGELENSVAVFEDAARQFNAARNMAVSSNSSVLKTQLNHKARDFGRGFVSEGGLPEREFYRHLVFAPGVDTGYAPVTYPGVTEAVVAGNTTLAEEFVGKTAKAILAAAHILL</sequence>
<feature type="region of interest" description="Disordered" evidence="2">
    <location>
        <begin position="553"/>
        <end position="574"/>
    </location>
</feature>
<dbReference type="CDD" id="cd08022">
    <property type="entry name" value="M28_PSMA_like"/>
    <property type="match status" value="1"/>
</dbReference>
<dbReference type="SUPFAM" id="SSF47672">
    <property type="entry name" value="Transferrin receptor-like dimerisation domain"/>
    <property type="match status" value="1"/>
</dbReference>
<evidence type="ECO:0000259" key="3">
    <source>
        <dbReference type="PROSITE" id="PS51471"/>
    </source>
</evidence>
<dbReference type="Pfam" id="PF03171">
    <property type="entry name" value="2OG-FeII_Oxy"/>
    <property type="match status" value="1"/>
</dbReference>
<dbReference type="GeneID" id="62202985"/>
<dbReference type="Gene3D" id="3.50.30.30">
    <property type="match status" value="1"/>
</dbReference>
<dbReference type="GO" id="GO:0004180">
    <property type="term" value="F:carboxypeptidase activity"/>
    <property type="evidence" value="ECO:0007669"/>
    <property type="project" value="TreeGrafter"/>
</dbReference>
<accession>A0A8H7B5L6</accession>
<feature type="domain" description="Fe2OG dioxygenase" evidence="3">
    <location>
        <begin position="184"/>
        <end position="287"/>
    </location>
</feature>
<dbReference type="Pfam" id="PF02225">
    <property type="entry name" value="PA"/>
    <property type="match status" value="1"/>
</dbReference>
<reference evidence="4" key="2">
    <citation type="submission" date="2020-08" db="EMBL/GenBank/DDBJ databases">
        <title>Draft Genome Sequence of Cumin Blight Pathogen Alternaria burnsii.</title>
        <authorList>
            <person name="Feng Z."/>
        </authorList>
    </citation>
    <scope>NUCLEOTIDE SEQUENCE</scope>
    <source>
        <strain evidence="4">CBS107.38</strain>
    </source>
</reference>
<dbReference type="SUPFAM" id="SSF52025">
    <property type="entry name" value="PA domain"/>
    <property type="match status" value="1"/>
</dbReference>
<evidence type="ECO:0000313" key="5">
    <source>
        <dbReference type="Proteomes" id="UP000596902"/>
    </source>
</evidence>
<keyword evidence="5" id="KW-1185">Reference proteome</keyword>
<dbReference type="PANTHER" id="PTHR10404:SF46">
    <property type="entry name" value="VACUOLAR PROTEIN SORTING-ASSOCIATED PROTEIN 70"/>
    <property type="match status" value="1"/>
</dbReference>